<evidence type="ECO:0000313" key="10">
    <source>
        <dbReference type="Proteomes" id="UP000245202"/>
    </source>
</evidence>
<comment type="pathway">
    <text evidence="1">Carbohydrate degradation; glycolysis; D-glyceraldehyde 3-phosphate and glycerone phosphate from D-glucose: step 2/4.</text>
</comment>
<dbReference type="GO" id="GO:0005737">
    <property type="term" value="C:cytoplasm"/>
    <property type="evidence" value="ECO:0007669"/>
    <property type="project" value="InterPro"/>
</dbReference>
<proteinExistence type="inferred from homology"/>
<keyword evidence="6" id="KW-0324">Glycolysis</keyword>
<dbReference type="InterPro" id="IPR010551">
    <property type="entry name" value="G6P_isomerase_prok"/>
</dbReference>
<dbReference type="GO" id="GO:0004347">
    <property type="term" value="F:glucose-6-phosphate isomerase activity"/>
    <property type="evidence" value="ECO:0007669"/>
    <property type="project" value="UniProtKB-EC"/>
</dbReference>
<dbReference type="GO" id="GO:0006096">
    <property type="term" value="P:glycolytic process"/>
    <property type="evidence" value="ECO:0007669"/>
    <property type="project" value="UniProtKB-UniPathway"/>
</dbReference>
<comment type="catalytic activity">
    <reaction evidence="7">
        <text>alpha-D-glucose 6-phosphate = beta-D-fructose 6-phosphate</text>
        <dbReference type="Rhea" id="RHEA:11816"/>
        <dbReference type="ChEBI" id="CHEBI:57634"/>
        <dbReference type="ChEBI" id="CHEBI:58225"/>
        <dbReference type="EC" id="5.3.1.9"/>
    </reaction>
</comment>
<reference evidence="9 10" key="1">
    <citation type="submission" date="2017-08" db="EMBL/GenBank/DDBJ databases">
        <title>Substantial Increase in Enzyme Production by Combined Drug-Resistance Mutations in Paenibacillus agaridevorans.</title>
        <authorList>
            <person name="Tanaka Y."/>
            <person name="Funane K."/>
            <person name="Hosaka T."/>
            <person name="Shiwa Y."/>
            <person name="Fujita N."/>
            <person name="Miyazaki T."/>
            <person name="Yoshikawa H."/>
            <person name="Murakami K."/>
            <person name="Kasahara K."/>
            <person name="Inaoka T."/>
            <person name="Hiraga Y."/>
            <person name="Ochi K."/>
        </authorList>
    </citation>
    <scope>NUCLEOTIDE SEQUENCE [LARGE SCALE GENOMIC DNA]</scope>
    <source>
        <strain evidence="9 10">T-3040</strain>
    </source>
</reference>
<protein>
    <recommendedName>
        <fullName evidence="3">glucose-6-phosphate isomerase</fullName>
        <ecNumber evidence="3">5.3.1.9</ecNumber>
    </recommendedName>
</protein>
<dbReference type="InterPro" id="IPR011051">
    <property type="entry name" value="RmlC_Cupin_sf"/>
</dbReference>
<dbReference type="EC" id="5.3.1.9" evidence="3"/>
<dbReference type="Pfam" id="PF06560">
    <property type="entry name" value="GPI"/>
    <property type="match status" value="1"/>
</dbReference>
<evidence type="ECO:0000313" key="9">
    <source>
        <dbReference type="EMBL" id="GBG07857.1"/>
    </source>
</evidence>
<accession>A0A2R5EMR9</accession>
<comment type="caution">
    <text evidence="9">The sequence shown here is derived from an EMBL/GenBank/DDBJ whole genome shotgun (WGS) entry which is preliminary data.</text>
</comment>
<dbReference type="PANTHER" id="PTHR35848">
    <property type="entry name" value="OXALATE-BINDING PROTEIN"/>
    <property type="match status" value="1"/>
</dbReference>
<dbReference type="InterPro" id="IPR051610">
    <property type="entry name" value="GPI/OXD"/>
</dbReference>
<evidence type="ECO:0000256" key="4">
    <source>
        <dbReference type="ARBA" id="ARBA00022432"/>
    </source>
</evidence>
<dbReference type="EMBL" id="BDQX01000115">
    <property type="protein sequence ID" value="GBG07857.1"/>
    <property type="molecule type" value="Genomic_DNA"/>
</dbReference>
<evidence type="ECO:0000256" key="6">
    <source>
        <dbReference type="ARBA" id="ARBA00023152"/>
    </source>
</evidence>
<dbReference type="GO" id="GO:0006094">
    <property type="term" value="P:gluconeogenesis"/>
    <property type="evidence" value="ECO:0007669"/>
    <property type="project" value="UniProtKB-KW"/>
</dbReference>
<evidence type="ECO:0000256" key="1">
    <source>
        <dbReference type="ARBA" id="ARBA00004926"/>
    </source>
</evidence>
<dbReference type="InterPro" id="IPR014710">
    <property type="entry name" value="RmlC-like_jellyroll"/>
</dbReference>
<evidence type="ECO:0000256" key="5">
    <source>
        <dbReference type="ARBA" id="ARBA00022723"/>
    </source>
</evidence>
<feature type="domain" description="Glucose-6-phosphate isomerase prokaryote" evidence="8">
    <location>
        <begin position="38"/>
        <end position="191"/>
    </location>
</feature>
<dbReference type="Gene3D" id="2.60.120.10">
    <property type="entry name" value="Jelly Rolls"/>
    <property type="match status" value="1"/>
</dbReference>
<keyword evidence="4" id="KW-0312">Gluconeogenesis</keyword>
<keyword evidence="10" id="KW-1185">Reference proteome</keyword>
<name>A0A2R5EMR9_9BACL</name>
<dbReference type="RefSeq" id="WP_258234954.1">
    <property type="nucleotide sequence ID" value="NZ_BDQX01000115.1"/>
</dbReference>
<dbReference type="AlphaFoldDB" id="A0A2R5EMR9"/>
<dbReference type="Proteomes" id="UP000245202">
    <property type="component" value="Unassembled WGS sequence"/>
</dbReference>
<dbReference type="CDD" id="cd02218">
    <property type="entry name" value="cupin_PGI"/>
    <property type="match status" value="1"/>
</dbReference>
<organism evidence="9 10">
    <name type="scientific">Paenibacillus agaridevorans</name>
    <dbReference type="NCBI Taxonomy" id="171404"/>
    <lineage>
        <taxon>Bacteria</taxon>
        <taxon>Bacillati</taxon>
        <taxon>Bacillota</taxon>
        <taxon>Bacilli</taxon>
        <taxon>Bacillales</taxon>
        <taxon>Paenibacillaceae</taxon>
        <taxon>Paenibacillus</taxon>
    </lineage>
</organism>
<dbReference type="UniPathway" id="UPA00109">
    <property type="reaction ID" value="UER00181"/>
</dbReference>
<evidence type="ECO:0000259" key="8">
    <source>
        <dbReference type="Pfam" id="PF06560"/>
    </source>
</evidence>
<gene>
    <name evidence="9" type="ORF">PAT3040_02420</name>
</gene>
<keyword evidence="5" id="KW-0479">Metal-binding</keyword>
<evidence type="ECO:0000256" key="2">
    <source>
        <dbReference type="ARBA" id="ARBA00006542"/>
    </source>
</evidence>
<sequence>MAAAYSGADIMTNPLSPFTVYFSLNNGLSNTRPSLKRYLSQMKGMYADDEALDQLMQGSDPLVYEFHELGIPESDGNLAFGTSIVYPGKVGNEFYMTKGHFHTILDTAEVYYCIGGKGLMLMENPEGQCDVQEFTPGKAVYVPGRYAHRSINTGDEPLITFYVFRADAGHDYGTIETKGYRNIVVEQNKEVVLLDNPKWK</sequence>
<dbReference type="SUPFAM" id="SSF51182">
    <property type="entry name" value="RmlC-like cupins"/>
    <property type="match status" value="1"/>
</dbReference>
<comment type="similarity">
    <text evidence="2">Belongs to the archaeal-type GPI family.</text>
</comment>
<dbReference type="PANTHER" id="PTHR35848:SF6">
    <property type="entry name" value="CUPIN TYPE-2 DOMAIN-CONTAINING PROTEIN"/>
    <property type="match status" value="1"/>
</dbReference>
<evidence type="ECO:0000256" key="3">
    <source>
        <dbReference type="ARBA" id="ARBA00011952"/>
    </source>
</evidence>
<dbReference type="GO" id="GO:0046872">
    <property type="term" value="F:metal ion binding"/>
    <property type="evidence" value="ECO:0007669"/>
    <property type="project" value="UniProtKB-KW"/>
</dbReference>
<evidence type="ECO:0000256" key="7">
    <source>
        <dbReference type="ARBA" id="ARBA00029321"/>
    </source>
</evidence>